<dbReference type="EMBL" id="BSOR01000035">
    <property type="protein sequence ID" value="GLR64576.1"/>
    <property type="molecule type" value="Genomic_DNA"/>
</dbReference>
<feature type="signal peptide" evidence="4">
    <location>
        <begin position="1"/>
        <end position="22"/>
    </location>
</feature>
<dbReference type="InterPro" id="IPR005950">
    <property type="entry name" value="ModA"/>
</dbReference>
<gene>
    <name evidence="5" type="primary">modB_2</name>
    <name evidence="5" type="ORF">GCM10007878_20140</name>
</gene>
<reference evidence="6" key="1">
    <citation type="journal article" date="2019" name="Int. J. Syst. Evol. Microbiol.">
        <title>The Global Catalogue of Microorganisms (GCM) 10K type strain sequencing project: providing services to taxonomists for standard genome sequencing and annotation.</title>
        <authorList>
            <consortium name="The Broad Institute Genomics Platform"/>
            <consortium name="The Broad Institute Genome Sequencing Center for Infectious Disease"/>
            <person name="Wu L."/>
            <person name="Ma J."/>
        </authorList>
    </citation>
    <scope>NUCLEOTIDE SEQUENCE [LARGE SCALE GENOMIC DNA]</scope>
    <source>
        <strain evidence="6">NBRC 100033</strain>
    </source>
</reference>
<dbReference type="CDD" id="cd13539">
    <property type="entry name" value="PBP2_AvModA"/>
    <property type="match status" value="1"/>
</dbReference>
<evidence type="ECO:0000256" key="1">
    <source>
        <dbReference type="ARBA" id="ARBA00009175"/>
    </source>
</evidence>
<evidence type="ECO:0000313" key="5">
    <source>
        <dbReference type="EMBL" id="GLR64576.1"/>
    </source>
</evidence>
<dbReference type="Pfam" id="PF13531">
    <property type="entry name" value="SBP_bac_11"/>
    <property type="match status" value="1"/>
</dbReference>
<dbReference type="PANTHER" id="PTHR30632:SF14">
    <property type="entry name" value="TUNGSTATE_MOLYBDATE_CHROMATE-BINDING PROTEIN MODA"/>
    <property type="match status" value="1"/>
</dbReference>
<comment type="caution">
    <text evidence="5">The sequence shown here is derived from an EMBL/GenBank/DDBJ whole genome shotgun (WGS) entry which is preliminary data.</text>
</comment>
<accession>A0ABQ6A0Z3</accession>
<organism evidence="5 6">
    <name type="scientific">Marinospirillum insulare</name>
    <dbReference type="NCBI Taxonomy" id="217169"/>
    <lineage>
        <taxon>Bacteria</taxon>
        <taxon>Pseudomonadati</taxon>
        <taxon>Pseudomonadota</taxon>
        <taxon>Gammaproteobacteria</taxon>
        <taxon>Oceanospirillales</taxon>
        <taxon>Oceanospirillaceae</taxon>
        <taxon>Marinospirillum</taxon>
    </lineage>
</organism>
<dbReference type="PANTHER" id="PTHR30632">
    <property type="entry name" value="MOLYBDATE-BINDING PERIPLASMIC PROTEIN"/>
    <property type="match status" value="1"/>
</dbReference>
<dbReference type="InterPro" id="IPR044084">
    <property type="entry name" value="AvModA-like_subst-bd"/>
</dbReference>
<dbReference type="RefSeq" id="WP_036239882.1">
    <property type="nucleotide sequence ID" value="NZ_BSOR01000035.1"/>
</dbReference>
<evidence type="ECO:0000256" key="2">
    <source>
        <dbReference type="ARBA" id="ARBA00022723"/>
    </source>
</evidence>
<dbReference type="InterPro" id="IPR050682">
    <property type="entry name" value="ModA/WtpA"/>
</dbReference>
<dbReference type="Gene3D" id="3.40.190.10">
    <property type="entry name" value="Periplasmic binding protein-like II"/>
    <property type="match status" value="2"/>
</dbReference>
<dbReference type="Proteomes" id="UP001156682">
    <property type="component" value="Unassembled WGS sequence"/>
</dbReference>
<keyword evidence="3 4" id="KW-0732">Signal</keyword>
<name>A0ABQ6A0Z3_9GAMM</name>
<comment type="similarity">
    <text evidence="1">Belongs to the bacterial solute-binding protein ModA family.</text>
</comment>
<proteinExistence type="inferred from homology"/>
<dbReference type="PIRSF" id="PIRSF004846">
    <property type="entry name" value="ModA"/>
    <property type="match status" value="1"/>
</dbReference>
<evidence type="ECO:0000256" key="4">
    <source>
        <dbReference type="SAM" id="SignalP"/>
    </source>
</evidence>
<dbReference type="NCBIfam" id="TIGR01256">
    <property type="entry name" value="modA"/>
    <property type="match status" value="1"/>
</dbReference>
<evidence type="ECO:0000313" key="6">
    <source>
        <dbReference type="Proteomes" id="UP001156682"/>
    </source>
</evidence>
<keyword evidence="2" id="KW-0479">Metal-binding</keyword>
<sequence length="255" mass="27231">MQPIKKLLLALILLLAASAVSAAELRIAVAANFNGTMQQLAPLFEKQTGHKLLLSSGSSGAFYAQIQNGAPFDVFFSADSKRPELLAEQGLALAETVFIYAQGIPVLWSTNSKLVDDQGAVLKTNKYRNLGIAHPENAPYGLAAQEVLTEMGIWDKLNADKKIIRAQNIGQAYSQAASGAVELGFVALSQIMHPEVKGKGSYWIPSAASYSPILQKAAVLETATDKALAKDFLAFVRSPEAAEIIKSVGYGLPNN</sequence>
<feature type="chain" id="PRO_5046456594" evidence="4">
    <location>
        <begin position="23"/>
        <end position="255"/>
    </location>
</feature>
<evidence type="ECO:0000256" key="3">
    <source>
        <dbReference type="ARBA" id="ARBA00022729"/>
    </source>
</evidence>
<protein>
    <submittedName>
        <fullName evidence="5">Molybdate ABC transporter substrate-binding protein</fullName>
    </submittedName>
</protein>
<dbReference type="SUPFAM" id="SSF53850">
    <property type="entry name" value="Periplasmic binding protein-like II"/>
    <property type="match status" value="1"/>
</dbReference>
<keyword evidence="6" id="KW-1185">Reference proteome</keyword>